<accession>A0A803QKB9</accession>
<evidence type="ECO:0000313" key="13">
    <source>
        <dbReference type="Proteomes" id="UP000596661"/>
    </source>
</evidence>
<evidence type="ECO:0000313" key="12">
    <source>
        <dbReference type="EnsemblPlants" id="cds.evm.model.10.1618"/>
    </source>
</evidence>
<dbReference type="PANTHER" id="PTHR31169:SF8">
    <property type="entry name" value="ZINC-FINGER DOMAIN OF MONOAMINE-OXIDASE A REPRESSOR R1 PROTEIN"/>
    <property type="match status" value="1"/>
</dbReference>
<feature type="region of interest" description="Disordered" evidence="10">
    <location>
        <begin position="36"/>
        <end position="55"/>
    </location>
</feature>
<dbReference type="GO" id="GO:0006355">
    <property type="term" value="P:regulation of DNA-templated transcription"/>
    <property type="evidence" value="ECO:0007669"/>
    <property type="project" value="InterPro"/>
</dbReference>
<dbReference type="InterPro" id="IPR028942">
    <property type="entry name" value="WHIM1_dom"/>
</dbReference>
<dbReference type="InterPro" id="IPR018866">
    <property type="entry name" value="Znf-4CXXC_R1"/>
</dbReference>
<evidence type="ECO:0000256" key="10">
    <source>
        <dbReference type="SAM" id="MobiDB-lite"/>
    </source>
</evidence>
<dbReference type="Pfam" id="PF15612">
    <property type="entry name" value="WHIM1"/>
    <property type="match status" value="1"/>
</dbReference>
<evidence type="ECO:0000256" key="4">
    <source>
        <dbReference type="ARBA" id="ARBA00022499"/>
    </source>
</evidence>
<evidence type="ECO:0000256" key="6">
    <source>
        <dbReference type="ARBA" id="ARBA00022843"/>
    </source>
</evidence>
<keyword evidence="4" id="KW-1017">Isopeptide bond</keyword>
<keyword evidence="13" id="KW-1185">Reference proteome</keyword>
<keyword evidence="3" id="KW-0963">Cytoplasm</keyword>
<sequence length="834" mass="92305">MSSSKSASAPVKKHAAKVSDIVAYLQQVTVLAMAVPSKSESKTKLSSPHKKGTKVTNNTDRAAAVAEENAQQPKRIKSPGVRCRQKTMDFVASCKNTKGGKICTLNVCHKCLLNRYGEKAEEVNLLDDWTCPKCRGICNCSFCMKKRGHKPTGILVHAAKAIGLNSASEMILMKGADNLGVERSSKKTVVSPKKSVILNKESESKVVPPTKLGKENSFDGNADANLAPKNLAPISTEKKSKKTKRDGLKEIEMGNAEKVAGDYSTQSSPKKPKVSTKKSADDCVTGEKKLSKKRVSDEVSLPSIKQEDGNMNDGKVVGKVSKKKKTGKEDCCLVKKNDVLDDVSLQSIKPPEDGMKNETGISQDAGVLISSKDAKAKVRKTKALEIKKCAVLEQTEVEDVPLPQGTLLTTVWGFELSPEDVGHALQFLEFCLTFGKVLDVRNGQAQAILRELNRGSSFRRGQYSSAIRFHTQLLSLIQEDSSEEPSSISDNNSWLQDLENCISESECVSKELSTWFGKGVKGYGSLAFSKKLRILNFLCDEVLCTAKLRSYIDDENSKLLEKEKESKEKVAAAKSKEKLLKQKMQDELVAAIVAKNGIPLSVSEHEAIASQIKRDMAEAHAEILKATDNATKSRRKCDAVRTEPKFSDGDGHVFWKLRCCGGEIDMLQQDMGASVVDSSAEKWFAYCSDMKEEIQKYFSFKRAKCIRNQSFTRYLTNQGYFAMQTVNLVGSDFFVGKSCWLFCYFERSGSEWSAIMLTYGFPLAIIGMALKYAELKPVPCVTYSDALQLRETSATPILKQVRNDVIRYRYGDEQHLEEALKRIFQYGLVCFPVF</sequence>
<proteinExistence type="predicted"/>
<dbReference type="OMA" id="PIDSCAG"/>
<keyword evidence="5" id="KW-0597">Phosphoprotein</keyword>
<evidence type="ECO:0000256" key="5">
    <source>
        <dbReference type="ARBA" id="ARBA00022553"/>
    </source>
</evidence>
<feature type="region of interest" description="Disordered" evidence="10">
    <location>
        <begin position="200"/>
        <end position="320"/>
    </location>
</feature>
<keyword evidence="7" id="KW-0805">Transcription regulation</keyword>
<evidence type="ECO:0000256" key="2">
    <source>
        <dbReference type="ARBA" id="ARBA00004496"/>
    </source>
</evidence>
<dbReference type="Proteomes" id="UP000596661">
    <property type="component" value="Unassembled WGS sequence"/>
</dbReference>
<evidence type="ECO:0000256" key="9">
    <source>
        <dbReference type="ARBA" id="ARBA00023242"/>
    </source>
</evidence>
<dbReference type="SMART" id="SM00571">
    <property type="entry name" value="DDT"/>
    <property type="match status" value="1"/>
</dbReference>
<dbReference type="EnsemblPlants" id="evm.model.10.1618">
    <property type="protein sequence ID" value="cds.evm.model.10.1618"/>
    <property type="gene ID" value="evm.TU.10.1618"/>
</dbReference>
<dbReference type="EMBL" id="UZAU01000821">
    <property type="status" value="NOT_ANNOTATED_CDS"/>
    <property type="molecule type" value="Genomic_DNA"/>
</dbReference>
<dbReference type="GO" id="GO:0005634">
    <property type="term" value="C:nucleus"/>
    <property type="evidence" value="ECO:0007669"/>
    <property type="project" value="UniProtKB-SubCell"/>
</dbReference>
<dbReference type="InterPro" id="IPR018501">
    <property type="entry name" value="DDT_dom"/>
</dbReference>
<organism evidence="12 13">
    <name type="scientific">Cannabis sativa</name>
    <name type="common">Hemp</name>
    <name type="synonym">Marijuana</name>
    <dbReference type="NCBI Taxonomy" id="3483"/>
    <lineage>
        <taxon>Eukaryota</taxon>
        <taxon>Viridiplantae</taxon>
        <taxon>Streptophyta</taxon>
        <taxon>Embryophyta</taxon>
        <taxon>Tracheophyta</taxon>
        <taxon>Spermatophyta</taxon>
        <taxon>Magnoliopsida</taxon>
        <taxon>eudicotyledons</taxon>
        <taxon>Gunneridae</taxon>
        <taxon>Pentapetalae</taxon>
        <taxon>rosids</taxon>
        <taxon>fabids</taxon>
        <taxon>Rosales</taxon>
        <taxon>Cannabaceae</taxon>
        <taxon>Cannabis</taxon>
    </lineage>
</organism>
<dbReference type="InterPro" id="IPR021275">
    <property type="entry name" value="DUF2854"/>
</dbReference>
<evidence type="ECO:0000256" key="3">
    <source>
        <dbReference type="ARBA" id="ARBA00022490"/>
    </source>
</evidence>
<keyword evidence="8" id="KW-0804">Transcription</keyword>
<dbReference type="AlphaFoldDB" id="A0A803QKB9"/>
<dbReference type="InterPro" id="IPR040221">
    <property type="entry name" value="CDCA7/CDA7L"/>
</dbReference>
<dbReference type="GO" id="GO:0005737">
    <property type="term" value="C:cytoplasm"/>
    <property type="evidence" value="ECO:0007669"/>
    <property type="project" value="UniProtKB-SubCell"/>
</dbReference>
<dbReference type="Gramene" id="evm.model.10.1618">
    <property type="protein sequence ID" value="cds.evm.model.10.1618"/>
    <property type="gene ID" value="evm.TU.10.1618"/>
</dbReference>
<evidence type="ECO:0000256" key="7">
    <source>
        <dbReference type="ARBA" id="ARBA00023015"/>
    </source>
</evidence>
<feature type="domain" description="DDT" evidence="11">
    <location>
        <begin position="418"/>
        <end position="483"/>
    </location>
</feature>
<comment type="subcellular location">
    <subcellularLocation>
        <location evidence="2">Cytoplasm</location>
    </subcellularLocation>
    <subcellularLocation>
        <location evidence="1">Nucleus</location>
    </subcellularLocation>
</comment>
<evidence type="ECO:0000256" key="1">
    <source>
        <dbReference type="ARBA" id="ARBA00004123"/>
    </source>
</evidence>
<keyword evidence="6" id="KW-0832">Ubl conjugation</keyword>
<evidence type="ECO:0000256" key="8">
    <source>
        <dbReference type="ARBA" id="ARBA00023163"/>
    </source>
</evidence>
<evidence type="ECO:0000259" key="11">
    <source>
        <dbReference type="PROSITE" id="PS50827"/>
    </source>
</evidence>
<reference evidence="12" key="1">
    <citation type="submission" date="2021-03" db="UniProtKB">
        <authorList>
            <consortium name="EnsemblPlants"/>
        </authorList>
    </citation>
    <scope>IDENTIFICATION</scope>
</reference>
<feature type="compositionally biased region" description="Basic and acidic residues" evidence="10">
    <location>
        <begin position="278"/>
        <end position="297"/>
    </location>
</feature>
<dbReference type="Pfam" id="PF10497">
    <property type="entry name" value="zf-4CXXC_R1"/>
    <property type="match status" value="1"/>
</dbReference>
<name>A0A803QKB9_CANSA</name>
<dbReference type="PANTHER" id="PTHR31169">
    <property type="entry name" value="OS05G0300700 PROTEIN"/>
    <property type="match status" value="1"/>
</dbReference>
<dbReference type="PROSITE" id="PS50827">
    <property type="entry name" value="DDT"/>
    <property type="match status" value="1"/>
</dbReference>
<protein>
    <recommendedName>
        <fullName evidence="11">DDT domain-containing protein</fullName>
    </recommendedName>
</protein>
<dbReference type="Pfam" id="PF11016">
    <property type="entry name" value="DUF2854"/>
    <property type="match status" value="1"/>
</dbReference>
<keyword evidence="9" id="KW-0539">Nucleus</keyword>